<dbReference type="SUPFAM" id="SSF53383">
    <property type="entry name" value="PLP-dependent transferases"/>
    <property type="match status" value="1"/>
</dbReference>
<dbReference type="EMBL" id="OU963864">
    <property type="protein sequence ID" value="CAH0768330.1"/>
    <property type="molecule type" value="Genomic_DNA"/>
</dbReference>
<sequence length="71" mass="8209">METNELRKYGRATLDYLADYLENIKDRRVTPVVSPGWLKHQIPSEAPLEPESFDDILKDVEEKIMPGVSYT</sequence>
<dbReference type="PANTHER" id="PTHR11999">
    <property type="entry name" value="GROUP II PYRIDOXAL-5-PHOSPHATE DECARBOXYLASE"/>
    <property type="match status" value="1"/>
</dbReference>
<dbReference type="GO" id="GO:0016831">
    <property type="term" value="F:carboxy-lyase activity"/>
    <property type="evidence" value="ECO:0007669"/>
    <property type="project" value="UniProtKB-KW"/>
</dbReference>
<evidence type="ECO:0000313" key="2">
    <source>
        <dbReference type="EMBL" id="CAH0768330.1"/>
    </source>
</evidence>
<dbReference type="PRINTS" id="PR00800">
    <property type="entry name" value="YHDCRBOXLASE"/>
</dbReference>
<keyword evidence="1" id="KW-0210">Decarboxylase</keyword>
<gene>
    <name evidence="2" type="ORF">BEMITA_LOCUS5482</name>
</gene>
<dbReference type="InterPro" id="IPR010977">
    <property type="entry name" value="Aromatic_deC"/>
</dbReference>
<dbReference type="Gene3D" id="1.20.1340.10">
    <property type="entry name" value="dopa decarboxylase, N-terminal domain"/>
    <property type="match status" value="1"/>
</dbReference>
<keyword evidence="1" id="KW-0456">Lyase</keyword>
<evidence type="ECO:0000313" key="3">
    <source>
        <dbReference type="Proteomes" id="UP001152759"/>
    </source>
</evidence>
<keyword evidence="3" id="KW-1185">Reference proteome</keyword>
<name>A0A9P0G1R6_BEMTA</name>
<reference evidence="2" key="1">
    <citation type="submission" date="2021-12" db="EMBL/GenBank/DDBJ databases">
        <authorList>
            <person name="King R."/>
        </authorList>
    </citation>
    <scope>NUCLEOTIDE SEQUENCE</scope>
</reference>
<dbReference type="AlphaFoldDB" id="A0A9P0G1R6"/>
<dbReference type="Proteomes" id="UP001152759">
    <property type="component" value="Chromosome 3"/>
</dbReference>
<dbReference type="InterPro" id="IPR015424">
    <property type="entry name" value="PyrdxlP-dep_Trfase"/>
</dbReference>
<dbReference type="PANTHER" id="PTHR11999:SF70">
    <property type="entry name" value="MIP05841P"/>
    <property type="match status" value="1"/>
</dbReference>
<accession>A0A9P0G1R6</accession>
<dbReference type="GO" id="GO:0005737">
    <property type="term" value="C:cytoplasm"/>
    <property type="evidence" value="ECO:0007669"/>
    <property type="project" value="TreeGrafter"/>
</dbReference>
<dbReference type="GO" id="GO:0006520">
    <property type="term" value="P:amino acid metabolic process"/>
    <property type="evidence" value="ECO:0007669"/>
    <property type="project" value="InterPro"/>
</dbReference>
<organism evidence="2 3">
    <name type="scientific">Bemisia tabaci</name>
    <name type="common">Sweetpotato whitefly</name>
    <name type="synonym">Aleurodes tabaci</name>
    <dbReference type="NCBI Taxonomy" id="7038"/>
    <lineage>
        <taxon>Eukaryota</taxon>
        <taxon>Metazoa</taxon>
        <taxon>Ecdysozoa</taxon>
        <taxon>Arthropoda</taxon>
        <taxon>Hexapoda</taxon>
        <taxon>Insecta</taxon>
        <taxon>Pterygota</taxon>
        <taxon>Neoptera</taxon>
        <taxon>Paraneoptera</taxon>
        <taxon>Hemiptera</taxon>
        <taxon>Sternorrhyncha</taxon>
        <taxon>Aleyrodoidea</taxon>
        <taxon>Aleyrodidae</taxon>
        <taxon>Aleyrodinae</taxon>
        <taxon>Bemisia</taxon>
    </lineage>
</organism>
<protein>
    <submittedName>
        <fullName evidence="2">Uncharacterized protein</fullName>
    </submittedName>
</protein>
<evidence type="ECO:0000256" key="1">
    <source>
        <dbReference type="ARBA" id="ARBA00022793"/>
    </source>
</evidence>
<proteinExistence type="predicted"/>